<dbReference type="AlphaFoldDB" id="A0A6A4I228"/>
<evidence type="ECO:0000313" key="2">
    <source>
        <dbReference type="EMBL" id="KAE9402849.1"/>
    </source>
</evidence>
<organism evidence="1 3">
    <name type="scientific">Gymnopus androsaceus JB14</name>
    <dbReference type="NCBI Taxonomy" id="1447944"/>
    <lineage>
        <taxon>Eukaryota</taxon>
        <taxon>Fungi</taxon>
        <taxon>Dikarya</taxon>
        <taxon>Basidiomycota</taxon>
        <taxon>Agaricomycotina</taxon>
        <taxon>Agaricomycetes</taxon>
        <taxon>Agaricomycetidae</taxon>
        <taxon>Agaricales</taxon>
        <taxon>Marasmiineae</taxon>
        <taxon>Omphalotaceae</taxon>
        <taxon>Gymnopus</taxon>
    </lineage>
</organism>
<reference evidence="1" key="1">
    <citation type="journal article" date="2019" name="Environ. Microbiol.">
        <title>Fungal ecological strategies reflected in gene transcription - a case study of two litter decomposers.</title>
        <authorList>
            <person name="Barbi F."/>
            <person name="Kohler A."/>
            <person name="Barry K."/>
            <person name="Baskaran P."/>
            <person name="Daum C."/>
            <person name="Fauchery L."/>
            <person name="Ihrmark K."/>
            <person name="Kuo A."/>
            <person name="LaButti K."/>
            <person name="Lipzen A."/>
            <person name="Morin E."/>
            <person name="Grigoriev I.V."/>
            <person name="Henrissat B."/>
            <person name="Lindahl B."/>
            <person name="Martin F."/>
        </authorList>
    </citation>
    <scope>NUCLEOTIDE SEQUENCE</scope>
    <source>
        <strain evidence="1">JB14</strain>
    </source>
</reference>
<accession>A0A6A4I228</accession>
<evidence type="ECO:0000313" key="1">
    <source>
        <dbReference type="EMBL" id="KAE9402845.1"/>
    </source>
</evidence>
<dbReference type="Proteomes" id="UP000799118">
    <property type="component" value="Unassembled WGS sequence"/>
</dbReference>
<gene>
    <name evidence="1" type="ORF">BT96DRAFT_522183</name>
    <name evidence="2" type="ORF">BT96DRAFT_522205</name>
</gene>
<evidence type="ECO:0000313" key="3">
    <source>
        <dbReference type="Proteomes" id="UP000799118"/>
    </source>
</evidence>
<dbReference type="SUPFAM" id="SSF52047">
    <property type="entry name" value="RNI-like"/>
    <property type="match status" value="1"/>
</dbReference>
<keyword evidence="3" id="KW-1185">Reference proteome</keyword>
<dbReference type="EMBL" id="ML769431">
    <property type="protein sequence ID" value="KAE9402849.1"/>
    <property type="molecule type" value="Genomic_DNA"/>
</dbReference>
<sequence>MPDGVLADGNLVVNLPEMREIQLILRGEITPDPSHDDAVPTLVPIFFRSLFCPAVLSRSNRRDLMVIFSALSSPQNLKSLSLSMLMTTNELLKCLALVPSLREIGAGKILVDDVTGSSVDDSVFMHLGTPDIHAGMLCPHLQHIRIISTDFIDPSSLPTHHVWCSPHLS</sequence>
<protein>
    <submittedName>
        <fullName evidence="1">Uncharacterized protein</fullName>
    </submittedName>
</protein>
<dbReference type="EMBL" id="ML769431">
    <property type="protein sequence ID" value="KAE9402845.1"/>
    <property type="molecule type" value="Genomic_DNA"/>
</dbReference>
<proteinExistence type="predicted"/>
<name>A0A6A4I228_9AGAR</name>